<dbReference type="EMBL" id="CM023474">
    <property type="protein sequence ID" value="KAH7949084.1"/>
    <property type="molecule type" value="Genomic_DNA"/>
</dbReference>
<protein>
    <submittedName>
        <fullName evidence="1">Uncharacterized protein</fullName>
    </submittedName>
</protein>
<reference evidence="1" key="1">
    <citation type="submission" date="2020-05" db="EMBL/GenBank/DDBJ databases">
        <title>Large-scale comparative analyses of tick genomes elucidate their genetic diversity and vector capacities.</title>
        <authorList>
            <person name="Jia N."/>
            <person name="Wang J."/>
            <person name="Shi W."/>
            <person name="Du L."/>
            <person name="Sun Y."/>
            <person name="Zhan W."/>
            <person name="Jiang J."/>
            <person name="Wang Q."/>
            <person name="Zhang B."/>
            <person name="Ji P."/>
            <person name="Sakyi L.B."/>
            <person name="Cui X."/>
            <person name="Yuan T."/>
            <person name="Jiang B."/>
            <person name="Yang W."/>
            <person name="Lam T.T.-Y."/>
            <person name="Chang Q."/>
            <person name="Ding S."/>
            <person name="Wang X."/>
            <person name="Zhu J."/>
            <person name="Ruan X."/>
            <person name="Zhao L."/>
            <person name="Wei J."/>
            <person name="Que T."/>
            <person name="Du C."/>
            <person name="Cheng J."/>
            <person name="Dai P."/>
            <person name="Han X."/>
            <person name="Huang E."/>
            <person name="Gao Y."/>
            <person name="Liu J."/>
            <person name="Shao H."/>
            <person name="Ye R."/>
            <person name="Li L."/>
            <person name="Wei W."/>
            <person name="Wang X."/>
            <person name="Wang C."/>
            <person name="Yang T."/>
            <person name="Huo Q."/>
            <person name="Li W."/>
            <person name="Guo W."/>
            <person name="Chen H."/>
            <person name="Zhou L."/>
            <person name="Ni X."/>
            <person name="Tian J."/>
            <person name="Zhou Y."/>
            <person name="Sheng Y."/>
            <person name="Liu T."/>
            <person name="Pan Y."/>
            <person name="Xia L."/>
            <person name="Li J."/>
            <person name="Zhao F."/>
            <person name="Cao W."/>
        </authorList>
    </citation>
    <scope>NUCLEOTIDE SEQUENCE</scope>
    <source>
        <strain evidence="1">Dsil-2018</strain>
    </source>
</reference>
<name>A0ACB8CPQ7_DERSI</name>
<evidence type="ECO:0000313" key="1">
    <source>
        <dbReference type="EMBL" id="KAH7949084.1"/>
    </source>
</evidence>
<comment type="caution">
    <text evidence="1">The sequence shown here is derived from an EMBL/GenBank/DDBJ whole genome shotgun (WGS) entry which is preliminary data.</text>
</comment>
<gene>
    <name evidence="1" type="ORF">HPB49_005020</name>
</gene>
<keyword evidence="2" id="KW-1185">Reference proteome</keyword>
<accession>A0ACB8CPQ7</accession>
<evidence type="ECO:0000313" key="2">
    <source>
        <dbReference type="Proteomes" id="UP000821865"/>
    </source>
</evidence>
<sequence length="743" mass="82923">MWEPGCPVNDVLAPSGSELANSKRSCLADLEGVEARDTGAANHQSSPCAECENRTCCTPKHVSMWNKLLSGARLELRQTASGGLSLMSFAQPFLPCSKEQVILPAALVHKLLTTHRCLTALDIDTDSFKGSEARLCDALQGNQSISFLKINFSTFSVHKDICSVISTLVNLKEVECMTACECPVQFCSALAKLLRTTTKLTALRIPKLHINGTGAIIFLPALVENSTLKELSFHSSAISEARPEQRDVFAKFLSDDKTLTKLTIAAYNEVRQQSLKWVLEGLLRNTALTHVTLEDFIVDADSADIMTKVLAHNRTLRTLNISILTYDAWMSRVGGSTTSCQTDFGSWLFAVAENKTLEAVTLPLRIWEPEQWADLFDLLSSRERRLKLAIKGHCSERHLWEKLCCALRRSGVEEHVSFDTTLYILDKHEMLECKGFSKFHSFPYQDNHGEVSRIFRRLSTFAHVISAHLEIWIPDVDEALSSDIAHYIASTATLKELHLTIWLRHLFPEAAKIGWAVILESLRRNTSVNELRVVARFMNGPEIQLLADALNSNRSIRRAHVRIGEPEVAAVFIRRLHAGIERNHNLLSLTVDGCVLSRSRVETVWFEVCDATRRNSDLVARAAQFVSGTLVDRYGAEALERIVEYPTLLEELTQLLSVSDAEAKALVRAGLNSIRCVDGFMRVTGVVKERVSCHRHKDGQVQLDDLNEDCWSVVRRLLKVGDVRDPVATALSKDRLSPMTTAA</sequence>
<organism evidence="1 2">
    <name type="scientific">Dermacentor silvarum</name>
    <name type="common">Tick</name>
    <dbReference type="NCBI Taxonomy" id="543639"/>
    <lineage>
        <taxon>Eukaryota</taxon>
        <taxon>Metazoa</taxon>
        <taxon>Ecdysozoa</taxon>
        <taxon>Arthropoda</taxon>
        <taxon>Chelicerata</taxon>
        <taxon>Arachnida</taxon>
        <taxon>Acari</taxon>
        <taxon>Parasitiformes</taxon>
        <taxon>Ixodida</taxon>
        <taxon>Ixodoidea</taxon>
        <taxon>Ixodidae</taxon>
        <taxon>Rhipicephalinae</taxon>
        <taxon>Dermacentor</taxon>
    </lineage>
</organism>
<dbReference type="Proteomes" id="UP000821865">
    <property type="component" value="Chromosome 5"/>
</dbReference>
<proteinExistence type="predicted"/>